<dbReference type="Gene3D" id="3.90.380.10">
    <property type="entry name" value="Naphthalene 1,2-dioxygenase Alpha Subunit, Chain A, domain 1"/>
    <property type="match status" value="1"/>
</dbReference>
<evidence type="ECO:0000256" key="5">
    <source>
        <dbReference type="ARBA" id="ARBA00023014"/>
    </source>
</evidence>
<evidence type="ECO:0000313" key="8">
    <source>
        <dbReference type="EMBL" id="GBE95243.1"/>
    </source>
</evidence>
<dbReference type="InterPro" id="IPR036922">
    <property type="entry name" value="Rieske_2Fe-2S_sf"/>
</dbReference>
<evidence type="ECO:0000256" key="1">
    <source>
        <dbReference type="ARBA" id="ARBA00022714"/>
    </source>
</evidence>
<dbReference type="SUPFAM" id="SSF55961">
    <property type="entry name" value="Bet v1-like"/>
    <property type="match status" value="1"/>
</dbReference>
<dbReference type="Proteomes" id="UP000236527">
    <property type="component" value="Unassembled WGS sequence"/>
</dbReference>
<feature type="domain" description="Rieske" evidence="7">
    <location>
        <begin position="17"/>
        <end position="118"/>
    </location>
</feature>
<keyword evidence="1" id="KW-0001">2Fe-2S</keyword>
<protein>
    <submittedName>
        <fullName evidence="8">Rieske (2Fe-2S) iron-sulfur domain-containing protein</fullName>
    </submittedName>
</protein>
<dbReference type="GO" id="GO:0004497">
    <property type="term" value="F:monooxygenase activity"/>
    <property type="evidence" value="ECO:0007669"/>
    <property type="project" value="UniProtKB-ARBA"/>
</dbReference>
<organism evidence="8 9">
    <name type="scientific">Nostoc cycadae WK-1</name>
    <dbReference type="NCBI Taxonomy" id="1861711"/>
    <lineage>
        <taxon>Bacteria</taxon>
        <taxon>Bacillati</taxon>
        <taxon>Cyanobacteriota</taxon>
        <taxon>Cyanophyceae</taxon>
        <taxon>Nostocales</taxon>
        <taxon>Nostocaceae</taxon>
        <taxon>Nostoc</taxon>
    </lineage>
</organism>
<dbReference type="PANTHER" id="PTHR21266">
    <property type="entry name" value="IRON-SULFUR DOMAIN CONTAINING PROTEIN"/>
    <property type="match status" value="1"/>
</dbReference>
<dbReference type="AlphaFoldDB" id="A0A2H6LPU1"/>
<evidence type="ECO:0000259" key="7">
    <source>
        <dbReference type="PROSITE" id="PS51296"/>
    </source>
</evidence>
<evidence type="ECO:0000256" key="2">
    <source>
        <dbReference type="ARBA" id="ARBA00022723"/>
    </source>
</evidence>
<comment type="caution">
    <text evidence="8">The sequence shown here is derived from an EMBL/GenBank/DDBJ whole genome shotgun (WGS) entry which is preliminary data.</text>
</comment>
<accession>A0A2H6LPU1</accession>
<evidence type="ECO:0000256" key="4">
    <source>
        <dbReference type="ARBA" id="ARBA00023004"/>
    </source>
</evidence>
<keyword evidence="6" id="KW-0812">Transmembrane</keyword>
<keyword evidence="9" id="KW-1185">Reference proteome</keyword>
<dbReference type="RefSeq" id="WP_103126715.1">
    <property type="nucleotide sequence ID" value="NZ_DF978445.1"/>
</dbReference>
<dbReference type="GO" id="GO:0016705">
    <property type="term" value="F:oxidoreductase activity, acting on paired donors, with incorporation or reduction of molecular oxygen"/>
    <property type="evidence" value="ECO:0007669"/>
    <property type="project" value="UniProtKB-ARBA"/>
</dbReference>
<keyword evidence="2" id="KW-0479">Metal-binding</keyword>
<feature type="transmembrane region" description="Helical" evidence="6">
    <location>
        <begin position="220"/>
        <end position="245"/>
    </location>
</feature>
<evidence type="ECO:0000256" key="3">
    <source>
        <dbReference type="ARBA" id="ARBA00023002"/>
    </source>
</evidence>
<sequence length="352" mass="41543">MRKPKTFNNSERFIEGWYWVMPSQNLRIGEVKPVTILGRNLVIYRGQNKQVVICDAYCPHMGAHLAEGKVEGNELRCFFHNWKFDSQGICVEIPCLYEPLPLKLKTWPTEEKYGMIWIWTGEATQQPLPFIPDVDQDEFDVTFGFHFFKNCHPNIVMINAIDAQHFNTIHQLPFEIIFDTEEYSPNTIIFRNTTDVRGDYSFKKLIRRISKRSITYNICYWYASTSIVTLGFDFFSLHIMFALRLIEGGKTEGRTILMMKKRKRILGKLFNQFVLWMLKLFGQNFVKGDNKIFKTMQFNFKTPIKADQSIVQLINHVEKQKPLTWGTWQLARSREVEAQENPNKWRDDLIND</sequence>
<proteinExistence type="predicted"/>
<dbReference type="GO" id="GO:0046872">
    <property type="term" value="F:metal ion binding"/>
    <property type="evidence" value="ECO:0007669"/>
    <property type="project" value="UniProtKB-KW"/>
</dbReference>
<dbReference type="CDD" id="cd03469">
    <property type="entry name" value="Rieske_RO_Alpha_N"/>
    <property type="match status" value="1"/>
</dbReference>
<gene>
    <name evidence="8" type="ORF">NCWK1_5028</name>
</gene>
<dbReference type="PANTHER" id="PTHR21266:SF60">
    <property type="entry name" value="3-KETOSTEROID-9-ALPHA-MONOOXYGENASE, OXYGENASE COMPONENT"/>
    <property type="match status" value="1"/>
</dbReference>
<keyword evidence="3" id="KW-0560">Oxidoreductase</keyword>
<keyword evidence="4" id="KW-0408">Iron</keyword>
<keyword evidence="5" id="KW-0411">Iron-sulfur</keyword>
<dbReference type="Gene3D" id="2.102.10.10">
    <property type="entry name" value="Rieske [2Fe-2S] iron-sulphur domain"/>
    <property type="match status" value="1"/>
</dbReference>
<dbReference type="Pfam" id="PF00355">
    <property type="entry name" value="Rieske"/>
    <property type="match status" value="1"/>
</dbReference>
<reference evidence="9" key="1">
    <citation type="journal article" date="2018" name="Genome Announc.">
        <title>Draft Genome Sequence of the Nitrogen-Fixing and Hormogonia-Inducing Cyanobacterium Nostoc cycadae Strain WK-1, Isolated from the Coralloid Roots of Cycas revoluta.</title>
        <authorList>
            <person name="Kanesaki Y."/>
            <person name="Hirose M."/>
            <person name="Hirose Y."/>
            <person name="Fujisawa T."/>
            <person name="Nakamura Y."/>
            <person name="Watanabe S."/>
            <person name="Matsunaga S."/>
            <person name="Uchida H."/>
            <person name="Murakami A."/>
        </authorList>
    </citation>
    <scope>NUCLEOTIDE SEQUENCE [LARGE SCALE GENOMIC DNA]</scope>
    <source>
        <strain evidence="9">WK-1</strain>
    </source>
</reference>
<dbReference type="EMBL" id="BDGE01000101">
    <property type="protein sequence ID" value="GBE95243.1"/>
    <property type="molecule type" value="Genomic_DNA"/>
</dbReference>
<dbReference type="SUPFAM" id="SSF50022">
    <property type="entry name" value="ISP domain"/>
    <property type="match status" value="1"/>
</dbReference>
<dbReference type="InterPro" id="IPR017941">
    <property type="entry name" value="Rieske_2Fe-2S"/>
</dbReference>
<evidence type="ECO:0000313" key="9">
    <source>
        <dbReference type="Proteomes" id="UP000236527"/>
    </source>
</evidence>
<name>A0A2H6LPU1_9NOSO</name>
<keyword evidence="6" id="KW-0472">Membrane</keyword>
<dbReference type="InterPro" id="IPR050584">
    <property type="entry name" value="Cholesterol_7-desaturase"/>
</dbReference>
<dbReference type="GO" id="GO:0051537">
    <property type="term" value="F:2 iron, 2 sulfur cluster binding"/>
    <property type="evidence" value="ECO:0007669"/>
    <property type="project" value="UniProtKB-KW"/>
</dbReference>
<keyword evidence="6" id="KW-1133">Transmembrane helix</keyword>
<evidence type="ECO:0000256" key="6">
    <source>
        <dbReference type="SAM" id="Phobius"/>
    </source>
</evidence>
<dbReference type="PROSITE" id="PS51296">
    <property type="entry name" value="RIESKE"/>
    <property type="match status" value="1"/>
</dbReference>